<organism evidence="1 2">
    <name type="scientific">Vibrio plantisponsor</name>
    <dbReference type="NCBI Taxonomy" id="664643"/>
    <lineage>
        <taxon>Bacteria</taxon>
        <taxon>Pseudomonadati</taxon>
        <taxon>Pseudomonadota</taxon>
        <taxon>Gammaproteobacteria</taxon>
        <taxon>Vibrionales</taxon>
        <taxon>Vibrionaceae</taxon>
        <taxon>Vibrio</taxon>
    </lineage>
</organism>
<gene>
    <name evidence="1" type="ORF">SBW85_09345</name>
</gene>
<evidence type="ECO:0000313" key="1">
    <source>
        <dbReference type="EMBL" id="MDW6017971.1"/>
    </source>
</evidence>
<name>A0ABU4IHD3_9VIBR</name>
<reference evidence="1 2" key="1">
    <citation type="submission" date="2023-11" db="EMBL/GenBank/DDBJ databases">
        <title>Plant-associative lifestyle of Vibrio porteresiae and its evolutionary dynamics.</title>
        <authorList>
            <person name="Rameshkumar N."/>
            <person name="Kirti K."/>
        </authorList>
    </citation>
    <scope>NUCLEOTIDE SEQUENCE [LARGE SCALE GENOMIC DNA]</scope>
    <source>
        <strain evidence="1 2">MSSRF60</strain>
    </source>
</reference>
<dbReference type="RefSeq" id="WP_261881152.1">
    <property type="nucleotide sequence ID" value="NZ_AP024893.1"/>
</dbReference>
<evidence type="ECO:0000313" key="2">
    <source>
        <dbReference type="Proteomes" id="UP001272325"/>
    </source>
</evidence>
<dbReference type="EMBL" id="JAWRCN010000001">
    <property type="protein sequence ID" value="MDW6017971.1"/>
    <property type="molecule type" value="Genomic_DNA"/>
</dbReference>
<keyword evidence="2" id="KW-1185">Reference proteome</keyword>
<sequence length="43" mass="4604">MSSTQQAGHQPIDKQLISSVSLTCNEIYLVAVSDGGLDLLHAY</sequence>
<proteinExistence type="predicted"/>
<dbReference type="Proteomes" id="UP001272325">
    <property type="component" value="Unassembled WGS sequence"/>
</dbReference>
<comment type="caution">
    <text evidence="1">The sequence shown here is derived from an EMBL/GenBank/DDBJ whole genome shotgun (WGS) entry which is preliminary data.</text>
</comment>
<accession>A0ABU4IHD3</accession>
<protein>
    <submittedName>
        <fullName evidence="1">Uncharacterized protein</fullName>
    </submittedName>
</protein>